<feature type="signal peptide" evidence="1">
    <location>
        <begin position="1"/>
        <end position="17"/>
    </location>
</feature>
<proteinExistence type="predicted"/>
<evidence type="ECO:0000313" key="3">
    <source>
        <dbReference type="Proteomes" id="UP000324222"/>
    </source>
</evidence>
<dbReference type="OrthoDB" id="10259024at2759"/>
<sequence length="80" mass="9059">MLMWLWSFVLQLEVMSAVREVQSTIQEMLARQEFTAALDLISTTQDLLHSELSTIRSLNLFSGSPKAEVPGILHLQIWGT</sequence>
<keyword evidence="1" id="KW-0732">Signal</keyword>
<accession>A0A5B7G436</accession>
<comment type="caution">
    <text evidence="2">The sequence shown here is derived from an EMBL/GenBank/DDBJ whole genome shotgun (WGS) entry which is preliminary data.</text>
</comment>
<dbReference type="Proteomes" id="UP000324222">
    <property type="component" value="Unassembled WGS sequence"/>
</dbReference>
<name>A0A5B7G436_PORTR</name>
<protein>
    <submittedName>
        <fullName evidence="2">Vacuolar protein sorting-associated protein 54</fullName>
    </submittedName>
</protein>
<evidence type="ECO:0000256" key="1">
    <source>
        <dbReference type="SAM" id="SignalP"/>
    </source>
</evidence>
<gene>
    <name evidence="2" type="primary">Vps54_3</name>
    <name evidence="2" type="ORF">E2C01_047610</name>
</gene>
<keyword evidence="3" id="KW-1185">Reference proteome</keyword>
<dbReference type="EMBL" id="VSRR010011828">
    <property type="protein sequence ID" value="MPC53712.1"/>
    <property type="molecule type" value="Genomic_DNA"/>
</dbReference>
<organism evidence="2 3">
    <name type="scientific">Portunus trituberculatus</name>
    <name type="common">Swimming crab</name>
    <name type="synonym">Neptunus trituberculatus</name>
    <dbReference type="NCBI Taxonomy" id="210409"/>
    <lineage>
        <taxon>Eukaryota</taxon>
        <taxon>Metazoa</taxon>
        <taxon>Ecdysozoa</taxon>
        <taxon>Arthropoda</taxon>
        <taxon>Crustacea</taxon>
        <taxon>Multicrustacea</taxon>
        <taxon>Malacostraca</taxon>
        <taxon>Eumalacostraca</taxon>
        <taxon>Eucarida</taxon>
        <taxon>Decapoda</taxon>
        <taxon>Pleocyemata</taxon>
        <taxon>Brachyura</taxon>
        <taxon>Eubrachyura</taxon>
        <taxon>Portunoidea</taxon>
        <taxon>Portunidae</taxon>
        <taxon>Portuninae</taxon>
        <taxon>Portunus</taxon>
    </lineage>
</organism>
<evidence type="ECO:0000313" key="2">
    <source>
        <dbReference type="EMBL" id="MPC53712.1"/>
    </source>
</evidence>
<reference evidence="2 3" key="1">
    <citation type="submission" date="2019-05" db="EMBL/GenBank/DDBJ databases">
        <title>Another draft genome of Portunus trituberculatus and its Hox gene families provides insights of decapod evolution.</title>
        <authorList>
            <person name="Jeong J.-H."/>
            <person name="Song I."/>
            <person name="Kim S."/>
            <person name="Choi T."/>
            <person name="Kim D."/>
            <person name="Ryu S."/>
            <person name="Kim W."/>
        </authorList>
    </citation>
    <scope>NUCLEOTIDE SEQUENCE [LARGE SCALE GENOMIC DNA]</scope>
    <source>
        <tissue evidence="2">Muscle</tissue>
    </source>
</reference>
<feature type="chain" id="PRO_5023023238" evidence="1">
    <location>
        <begin position="18"/>
        <end position="80"/>
    </location>
</feature>
<dbReference type="AlphaFoldDB" id="A0A5B7G436"/>